<dbReference type="InterPro" id="IPR025558">
    <property type="entry name" value="DUF4283"/>
</dbReference>
<protein>
    <recommendedName>
        <fullName evidence="1">DUF4283 domain-containing protein</fullName>
    </recommendedName>
</protein>
<dbReference type="PANTHER" id="PTHR31286:SF99">
    <property type="entry name" value="DUF4283 DOMAIN-CONTAINING PROTEIN"/>
    <property type="match status" value="1"/>
</dbReference>
<comment type="caution">
    <text evidence="2">The sequence shown here is derived from an EMBL/GenBank/DDBJ whole genome shotgun (WGS) entry which is preliminary data.</text>
</comment>
<reference evidence="2" key="1">
    <citation type="journal article" date="2021" name="Front. Plant Sci.">
        <title>Chromosome-Scale Genome Assembly for Chinese Sour Jujube and Insights Into Its Genome Evolution and Domestication Signature.</title>
        <authorList>
            <person name="Shen L.-Y."/>
            <person name="Luo H."/>
            <person name="Wang X.-L."/>
            <person name="Wang X.-M."/>
            <person name="Qiu X.-J."/>
            <person name="Liu H."/>
            <person name="Zhou S.-S."/>
            <person name="Jia K.-H."/>
            <person name="Nie S."/>
            <person name="Bao Y.-T."/>
            <person name="Zhang R.-G."/>
            <person name="Yun Q.-Z."/>
            <person name="Chai Y.-H."/>
            <person name="Lu J.-Y."/>
            <person name="Li Y."/>
            <person name="Zhao S.-W."/>
            <person name="Mao J.-F."/>
            <person name="Jia S.-G."/>
            <person name="Mao Y.-M."/>
        </authorList>
    </citation>
    <scope>NUCLEOTIDE SEQUENCE</scope>
    <source>
        <strain evidence="2">AT0</strain>
        <tissue evidence="2">Leaf</tissue>
    </source>
</reference>
<evidence type="ECO:0000259" key="1">
    <source>
        <dbReference type="Pfam" id="PF14111"/>
    </source>
</evidence>
<dbReference type="PANTHER" id="PTHR31286">
    <property type="entry name" value="GLYCINE-RICH CELL WALL STRUCTURAL PROTEIN 1.8-LIKE"/>
    <property type="match status" value="1"/>
</dbReference>
<organism evidence="2 3">
    <name type="scientific">Ziziphus jujuba var. spinosa</name>
    <dbReference type="NCBI Taxonomy" id="714518"/>
    <lineage>
        <taxon>Eukaryota</taxon>
        <taxon>Viridiplantae</taxon>
        <taxon>Streptophyta</taxon>
        <taxon>Embryophyta</taxon>
        <taxon>Tracheophyta</taxon>
        <taxon>Spermatophyta</taxon>
        <taxon>Magnoliopsida</taxon>
        <taxon>eudicotyledons</taxon>
        <taxon>Gunneridae</taxon>
        <taxon>Pentapetalae</taxon>
        <taxon>rosids</taxon>
        <taxon>fabids</taxon>
        <taxon>Rosales</taxon>
        <taxon>Rhamnaceae</taxon>
        <taxon>Paliureae</taxon>
        <taxon>Ziziphus</taxon>
    </lineage>
</organism>
<feature type="domain" description="DUF4283" evidence="1">
    <location>
        <begin position="84"/>
        <end position="135"/>
    </location>
</feature>
<name>A0A978V1B9_ZIZJJ</name>
<gene>
    <name evidence="2" type="ORF">FEM48_Zijuj07G0002900</name>
</gene>
<dbReference type="Proteomes" id="UP000813462">
    <property type="component" value="Unassembled WGS sequence"/>
</dbReference>
<evidence type="ECO:0000313" key="3">
    <source>
        <dbReference type="Proteomes" id="UP000813462"/>
    </source>
</evidence>
<dbReference type="EMBL" id="JAEACU010000007">
    <property type="protein sequence ID" value="KAH7521152.1"/>
    <property type="molecule type" value="Genomic_DNA"/>
</dbReference>
<accession>A0A978V1B9</accession>
<dbReference type="AlphaFoldDB" id="A0A978V1B9"/>
<dbReference type="InterPro" id="IPR040256">
    <property type="entry name" value="At4g02000-like"/>
</dbReference>
<evidence type="ECO:0000313" key="2">
    <source>
        <dbReference type="EMBL" id="KAH7521152.1"/>
    </source>
</evidence>
<dbReference type="Pfam" id="PF14111">
    <property type="entry name" value="DUF4283"/>
    <property type="match status" value="1"/>
</dbReference>
<sequence length="269" mass="30453">MEAESREEIDVSRGLFQGELLVDKGTAVQVNNFLNLNGGSVYLWAALLKKSMRTNQMTEDNGSEDSFGPDLNLDVNLDEYEFEKLAASRWKIQGKMQVIDLGNGYYRVRLSEWVDHVRVLTEGPWVTTSHHINVQCYEISNFLGKTLKIDRTTELANKGCFAQVCVEMDIMKSLIPKLVIGSQFQQVEYEGIGTIYFHCGYVRHEDNMCTKVGNNDEEAIESVSASENLKEVHVNNMNSKVDQQFGPWLLVQKRKPANKKFAPSHPTPG</sequence>
<proteinExistence type="predicted"/>